<evidence type="ECO:0000256" key="1">
    <source>
        <dbReference type="ARBA" id="ARBA00022801"/>
    </source>
</evidence>
<dbReference type="InterPro" id="IPR000383">
    <property type="entry name" value="Xaa-Pro-like_dom"/>
</dbReference>
<accession>A0ABT7XS62</accession>
<dbReference type="EMBL" id="JAUEDK010000038">
    <property type="protein sequence ID" value="MDN0076632.1"/>
    <property type="molecule type" value="Genomic_DNA"/>
</dbReference>
<gene>
    <name evidence="3" type="ORF">QU481_17350</name>
</gene>
<dbReference type="InterPro" id="IPR029058">
    <property type="entry name" value="AB_hydrolase_fold"/>
</dbReference>
<dbReference type="Proteomes" id="UP001168540">
    <property type="component" value="Unassembled WGS sequence"/>
</dbReference>
<keyword evidence="4" id="KW-1185">Reference proteome</keyword>
<reference evidence="3" key="1">
    <citation type="submission" date="2023-06" db="EMBL/GenBank/DDBJ databases">
        <authorList>
            <person name="Zhang S."/>
        </authorList>
    </citation>
    <scope>NUCLEOTIDE SEQUENCE</scope>
    <source>
        <strain evidence="3">SG2303</strain>
    </source>
</reference>
<dbReference type="RefSeq" id="WP_289831284.1">
    <property type="nucleotide sequence ID" value="NZ_JAUEDK010000038.1"/>
</dbReference>
<protein>
    <submittedName>
        <fullName evidence="3">CocE/NonD family hydrolase</fullName>
    </submittedName>
</protein>
<organism evidence="3 4">
    <name type="scientific">Crenobacter oryzisoli</name>
    <dbReference type="NCBI Taxonomy" id="3056844"/>
    <lineage>
        <taxon>Bacteria</taxon>
        <taxon>Pseudomonadati</taxon>
        <taxon>Pseudomonadota</taxon>
        <taxon>Betaproteobacteria</taxon>
        <taxon>Neisseriales</taxon>
        <taxon>Neisseriaceae</taxon>
        <taxon>Crenobacter</taxon>
    </lineage>
</organism>
<proteinExistence type="predicted"/>
<dbReference type="InterPro" id="IPR050261">
    <property type="entry name" value="FrsA_esterase"/>
</dbReference>
<dbReference type="Pfam" id="PF02129">
    <property type="entry name" value="Peptidase_S15"/>
    <property type="match status" value="1"/>
</dbReference>
<evidence type="ECO:0000313" key="4">
    <source>
        <dbReference type="Proteomes" id="UP001168540"/>
    </source>
</evidence>
<dbReference type="GO" id="GO:0016787">
    <property type="term" value="F:hydrolase activity"/>
    <property type="evidence" value="ECO:0007669"/>
    <property type="project" value="UniProtKB-KW"/>
</dbReference>
<dbReference type="Gene3D" id="3.40.50.1820">
    <property type="entry name" value="alpha/beta hydrolase"/>
    <property type="match status" value="1"/>
</dbReference>
<dbReference type="PANTHER" id="PTHR22946:SF9">
    <property type="entry name" value="POLYKETIDE TRANSFERASE AF380"/>
    <property type="match status" value="1"/>
</dbReference>
<evidence type="ECO:0000313" key="3">
    <source>
        <dbReference type="EMBL" id="MDN0076632.1"/>
    </source>
</evidence>
<name>A0ABT7XS62_9NEIS</name>
<sequence>MNEQVVQVPVGTTHPVMLQATLFKPSGPGPFPLVVMNHGKDAGHPEQQPRYRARYATRYFLSRGYAVVLPMLRGFAGSGGRFELHDCDIEADGRQQAADIRAVISYMAKQPDIDGQRIIVAGQSFGGWNTLAVGTLNYPGVRGLVNFSGGLNEPQCPWWSSHLADAAGHYGAATHVPSLWFYGDNDSIFSTSTWRGMLERYTASGGKAELVAVGNFLNDSHNMMAHPEGLSLWAPKVDAFLAKLGMPNRTMYARYLPTGFLPEAHYAAAGNGEVVAQSVGKGGAETRTAALPVTTPMGSSD</sequence>
<feature type="domain" description="Xaa-Pro dipeptidyl-peptidase-like" evidence="2">
    <location>
        <begin position="16"/>
        <end position="152"/>
    </location>
</feature>
<evidence type="ECO:0000259" key="2">
    <source>
        <dbReference type="Pfam" id="PF02129"/>
    </source>
</evidence>
<keyword evidence="1 3" id="KW-0378">Hydrolase</keyword>
<comment type="caution">
    <text evidence="3">The sequence shown here is derived from an EMBL/GenBank/DDBJ whole genome shotgun (WGS) entry which is preliminary data.</text>
</comment>
<dbReference type="SUPFAM" id="SSF53474">
    <property type="entry name" value="alpha/beta-Hydrolases"/>
    <property type="match status" value="1"/>
</dbReference>
<dbReference type="PANTHER" id="PTHR22946">
    <property type="entry name" value="DIENELACTONE HYDROLASE DOMAIN-CONTAINING PROTEIN-RELATED"/>
    <property type="match status" value="1"/>
</dbReference>